<comment type="caution">
    <text evidence="1">The sequence shown here is derived from an EMBL/GenBank/DDBJ whole genome shotgun (WGS) entry which is preliminary data.</text>
</comment>
<dbReference type="EMBL" id="JACCBB010000001">
    <property type="protein sequence ID" value="NYD21259.1"/>
    <property type="molecule type" value="Genomic_DNA"/>
</dbReference>
<protein>
    <submittedName>
        <fullName evidence="1">Uncharacterized protein</fullName>
    </submittedName>
</protein>
<dbReference type="RefSeq" id="WP_179749434.1">
    <property type="nucleotide sequence ID" value="NZ_BAAAGN010000006.1"/>
</dbReference>
<dbReference type="Proteomes" id="UP000521922">
    <property type="component" value="Unassembled WGS sequence"/>
</dbReference>
<reference evidence="1 2" key="1">
    <citation type="submission" date="2020-07" db="EMBL/GenBank/DDBJ databases">
        <title>Sequencing the genomes of 1000 actinobacteria strains.</title>
        <authorList>
            <person name="Klenk H.-P."/>
        </authorList>
    </citation>
    <scope>NUCLEOTIDE SEQUENCE [LARGE SCALE GENOMIC DNA]</scope>
    <source>
        <strain evidence="1 2">DSM 7487</strain>
    </source>
</reference>
<organism evidence="1 2">
    <name type="scientific">Kineococcus aurantiacus</name>
    <dbReference type="NCBI Taxonomy" id="37633"/>
    <lineage>
        <taxon>Bacteria</taxon>
        <taxon>Bacillati</taxon>
        <taxon>Actinomycetota</taxon>
        <taxon>Actinomycetes</taxon>
        <taxon>Kineosporiales</taxon>
        <taxon>Kineosporiaceae</taxon>
        <taxon>Kineococcus</taxon>
    </lineage>
</organism>
<gene>
    <name evidence="1" type="ORF">BJ968_000799</name>
</gene>
<dbReference type="AlphaFoldDB" id="A0A7Y9AT42"/>
<keyword evidence="2" id="KW-1185">Reference proteome</keyword>
<name>A0A7Y9AT42_9ACTN</name>
<evidence type="ECO:0000313" key="2">
    <source>
        <dbReference type="Proteomes" id="UP000521922"/>
    </source>
</evidence>
<accession>A0A7Y9AT42</accession>
<proteinExistence type="predicted"/>
<evidence type="ECO:0000313" key="1">
    <source>
        <dbReference type="EMBL" id="NYD21259.1"/>
    </source>
</evidence>
<sequence length="154" mass="16445">MKLDAHGISVEAPDGWEVRITRRAAQGHEPGSDRRPVLHAATVPLPAVRGDFGGGVTGTLGSDDVFVSLFEHDPASAGTALFADEGFPVPSLSDFSPRRLQRSIPGQCGGQWFFHVDGRAFSLYVVLGSYAQRARLFGAVTQLLESVRVSGGLR</sequence>